<gene>
    <name evidence="1" type="ORF">NHX12_022081</name>
</gene>
<reference evidence="1" key="1">
    <citation type="submission" date="2022-07" db="EMBL/GenBank/DDBJ databases">
        <title>Chromosome-level genome of Muraenolepis orangiensis.</title>
        <authorList>
            <person name="Kim J."/>
        </authorList>
    </citation>
    <scope>NUCLEOTIDE SEQUENCE</scope>
    <source>
        <strain evidence="1">KU_S4_2022</strain>
        <tissue evidence="1">Muscle</tissue>
    </source>
</reference>
<evidence type="ECO:0000313" key="2">
    <source>
        <dbReference type="Proteomes" id="UP001148018"/>
    </source>
</evidence>
<organism evidence="1 2">
    <name type="scientific">Muraenolepis orangiensis</name>
    <name type="common">Patagonian moray cod</name>
    <dbReference type="NCBI Taxonomy" id="630683"/>
    <lineage>
        <taxon>Eukaryota</taxon>
        <taxon>Metazoa</taxon>
        <taxon>Chordata</taxon>
        <taxon>Craniata</taxon>
        <taxon>Vertebrata</taxon>
        <taxon>Euteleostomi</taxon>
        <taxon>Actinopterygii</taxon>
        <taxon>Neopterygii</taxon>
        <taxon>Teleostei</taxon>
        <taxon>Neoteleostei</taxon>
        <taxon>Acanthomorphata</taxon>
        <taxon>Zeiogadaria</taxon>
        <taxon>Gadariae</taxon>
        <taxon>Gadiformes</taxon>
        <taxon>Muraenolepidoidei</taxon>
        <taxon>Muraenolepididae</taxon>
        <taxon>Muraenolepis</taxon>
    </lineage>
</organism>
<sequence length="106" mass="12159">MPNLISSSDKKHLLLLLTRHPLNINHIVDILSIPEGVTALTGHSHRTTERLEPDAEMKRDLRRSSDVPWGWLGCENKVRSEKPVLCSRTHLRSEKPILCPWTPPER</sequence>
<evidence type="ECO:0000313" key="1">
    <source>
        <dbReference type="EMBL" id="KAJ3609987.1"/>
    </source>
</evidence>
<dbReference type="EMBL" id="JANIIK010000038">
    <property type="protein sequence ID" value="KAJ3609987.1"/>
    <property type="molecule type" value="Genomic_DNA"/>
</dbReference>
<protein>
    <submittedName>
        <fullName evidence="1">Uncharacterized protein</fullName>
    </submittedName>
</protein>
<comment type="caution">
    <text evidence="1">The sequence shown here is derived from an EMBL/GenBank/DDBJ whole genome shotgun (WGS) entry which is preliminary data.</text>
</comment>
<name>A0A9Q0IR11_9TELE</name>
<proteinExistence type="predicted"/>
<dbReference type="Proteomes" id="UP001148018">
    <property type="component" value="Unassembled WGS sequence"/>
</dbReference>
<dbReference type="AlphaFoldDB" id="A0A9Q0IR11"/>
<accession>A0A9Q0IR11</accession>
<keyword evidence="2" id="KW-1185">Reference proteome</keyword>